<evidence type="ECO:0000256" key="1">
    <source>
        <dbReference type="ARBA" id="ARBA00023125"/>
    </source>
</evidence>
<name>A0A3E0WNM4_9GAMM</name>
<dbReference type="EMBL" id="NFZW01000020">
    <property type="protein sequence ID" value="RFA33555.1"/>
    <property type="molecule type" value="Genomic_DNA"/>
</dbReference>
<dbReference type="AlphaFoldDB" id="A0A3E0WNM4"/>
<dbReference type="PANTHER" id="PTHR30055:SF226">
    <property type="entry name" value="HTH-TYPE TRANSCRIPTIONAL REGULATOR PKSA"/>
    <property type="match status" value="1"/>
</dbReference>
<evidence type="ECO:0000259" key="4">
    <source>
        <dbReference type="PROSITE" id="PS50977"/>
    </source>
</evidence>
<dbReference type="InterPro" id="IPR001647">
    <property type="entry name" value="HTH_TetR"/>
</dbReference>
<dbReference type="OrthoDB" id="63332at2"/>
<dbReference type="GO" id="GO:0000976">
    <property type="term" value="F:transcription cis-regulatory region binding"/>
    <property type="evidence" value="ECO:0007669"/>
    <property type="project" value="TreeGrafter"/>
</dbReference>
<gene>
    <name evidence="5" type="ORF">CAL65_17015</name>
</gene>
<evidence type="ECO:0000256" key="3">
    <source>
        <dbReference type="SAM" id="MobiDB-lite"/>
    </source>
</evidence>
<feature type="compositionally biased region" description="Basic and acidic residues" evidence="3">
    <location>
        <begin position="1"/>
        <end position="13"/>
    </location>
</feature>
<comment type="caution">
    <text evidence="5">The sequence shown here is derived from an EMBL/GenBank/DDBJ whole genome shotgun (WGS) entry which is preliminary data.</text>
</comment>
<dbReference type="PRINTS" id="PR00455">
    <property type="entry name" value="HTHTETR"/>
</dbReference>
<dbReference type="SUPFAM" id="SSF46689">
    <property type="entry name" value="Homeodomain-like"/>
    <property type="match status" value="1"/>
</dbReference>
<dbReference type="Proteomes" id="UP000256763">
    <property type="component" value="Unassembled WGS sequence"/>
</dbReference>
<dbReference type="PANTHER" id="PTHR30055">
    <property type="entry name" value="HTH-TYPE TRANSCRIPTIONAL REGULATOR RUTR"/>
    <property type="match status" value="1"/>
</dbReference>
<evidence type="ECO:0000256" key="2">
    <source>
        <dbReference type="PROSITE-ProRule" id="PRU00335"/>
    </source>
</evidence>
<keyword evidence="1 2" id="KW-0238">DNA-binding</keyword>
<evidence type="ECO:0000313" key="6">
    <source>
        <dbReference type="Proteomes" id="UP000256763"/>
    </source>
</evidence>
<dbReference type="PROSITE" id="PS50977">
    <property type="entry name" value="HTH_TETR_2"/>
    <property type="match status" value="1"/>
</dbReference>
<feature type="region of interest" description="Disordered" evidence="3">
    <location>
        <begin position="1"/>
        <end position="22"/>
    </location>
</feature>
<keyword evidence="6" id="KW-1185">Reference proteome</keyword>
<sequence length="229" mass="25694">MATGGKRGEDQPRDNQQLAEASVDGVQDTALVEKRREQILDAALELFLKKGFASTTIRDICAKSGVNQASIYDYIANKNDILRRLLNRLWFSADMPTLAERLDRENVPFQDSVADFLRDAWSKKRDGTVLIYRCVPYLQDDDRRTMRARDSAMIEALAPRLRQRANLPDDDPRAEVLANLIIYLTAFAPMRDWLHEGIDDELVLSTVAAGVAAMLDRLAEAGSADKPAE</sequence>
<dbReference type="InterPro" id="IPR050109">
    <property type="entry name" value="HTH-type_TetR-like_transc_reg"/>
</dbReference>
<dbReference type="RefSeq" id="WP_116302936.1">
    <property type="nucleotide sequence ID" value="NZ_NFZV01000015.1"/>
</dbReference>
<organism evidence="5 6">
    <name type="scientific">Alkalilimnicola ehrlichii</name>
    <dbReference type="NCBI Taxonomy" id="351052"/>
    <lineage>
        <taxon>Bacteria</taxon>
        <taxon>Pseudomonadati</taxon>
        <taxon>Pseudomonadota</taxon>
        <taxon>Gammaproteobacteria</taxon>
        <taxon>Chromatiales</taxon>
        <taxon>Ectothiorhodospiraceae</taxon>
        <taxon>Alkalilimnicola</taxon>
    </lineage>
</organism>
<dbReference type="Pfam" id="PF00440">
    <property type="entry name" value="TetR_N"/>
    <property type="match status" value="1"/>
</dbReference>
<reference evidence="6" key="1">
    <citation type="submission" date="2017-05" db="EMBL/GenBank/DDBJ databases">
        <authorList>
            <person name="Sharma S."/>
            <person name="Sidhu C."/>
            <person name="Pinnaka A.K."/>
        </authorList>
    </citation>
    <scope>NUCLEOTIDE SEQUENCE [LARGE SCALE GENOMIC DNA]</scope>
    <source>
        <strain evidence="6">AK93</strain>
    </source>
</reference>
<dbReference type="GO" id="GO:0003700">
    <property type="term" value="F:DNA-binding transcription factor activity"/>
    <property type="evidence" value="ECO:0007669"/>
    <property type="project" value="TreeGrafter"/>
</dbReference>
<accession>A0A3E0WNM4</accession>
<feature type="DNA-binding region" description="H-T-H motif" evidence="2">
    <location>
        <begin position="56"/>
        <end position="75"/>
    </location>
</feature>
<feature type="domain" description="HTH tetR-type" evidence="4">
    <location>
        <begin position="33"/>
        <end position="93"/>
    </location>
</feature>
<proteinExistence type="predicted"/>
<dbReference type="Gene3D" id="1.10.357.10">
    <property type="entry name" value="Tetracycline Repressor, domain 2"/>
    <property type="match status" value="1"/>
</dbReference>
<evidence type="ECO:0000313" key="5">
    <source>
        <dbReference type="EMBL" id="RFA33555.1"/>
    </source>
</evidence>
<protein>
    <submittedName>
        <fullName evidence="5">TetR family transcriptional regulator</fullName>
    </submittedName>
</protein>
<dbReference type="InterPro" id="IPR009057">
    <property type="entry name" value="Homeodomain-like_sf"/>
</dbReference>